<feature type="transmembrane region" description="Helical" evidence="1">
    <location>
        <begin position="26"/>
        <end position="46"/>
    </location>
</feature>
<feature type="transmembrane region" description="Helical" evidence="1">
    <location>
        <begin position="127"/>
        <end position="151"/>
    </location>
</feature>
<reference evidence="2" key="2">
    <citation type="submission" date="2022-09" db="EMBL/GenBank/DDBJ databases">
        <title>Biosynthetic gene clusters of Dactylosporangioum fulvum.</title>
        <authorList>
            <person name="Caradec T."/>
        </authorList>
    </citation>
    <scope>NUCLEOTIDE SEQUENCE</scope>
    <source>
        <strain evidence="2">NRRL B-16292</strain>
    </source>
</reference>
<protein>
    <submittedName>
        <fullName evidence="2">Uncharacterized protein</fullName>
    </submittedName>
</protein>
<accession>A0ABY5VUE6</accession>
<keyword evidence="1" id="KW-0472">Membrane</keyword>
<keyword evidence="1" id="KW-0812">Transmembrane</keyword>
<sequence>MTTLQHASVASVAGSARRAARWHRPLMLVAAVMAVLAVWSAAGLLLDDRLVGGVPVWLKPFKFAVSFVLYCMTLAWMITLVERRKRLAHWAGTAVAVSGAFEVLLIAGQAARGRASHFNSTTPFDDFVWTAMGATISVLWVGTLILAVLLFRSGITDRANRWAVRLGVVLSIVGMSLGTLMLLPSASQREKLAAGEDTIIGAHSVGVEDGGSGMLLTGWSTTGGDLRIPHFVGLHALQLLPVLAMLLALLARRTPRLTPDRRARLVLLGAALFTGLLALVTWQALRGQPLIHPDTLTLTAAGLLASAGAGGTAAILR</sequence>
<feature type="transmembrane region" description="Helical" evidence="1">
    <location>
        <begin position="163"/>
        <end position="183"/>
    </location>
</feature>
<reference evidence="2" key="1">
    <citation type="submission" date="2021-04" db="EMBL/GenBank/DDBJ databases">
        <authorList>
            <person name="Hartkoorn R.C."/>
            <person name="Beaudoing E."/>
            <person name="Hot D."/>
        </authorList>
    </citation>
    <scope>NUCLEOTIDE SEQUENCE</scope>
    <source>
        <strain evidence="2">NRRL B-16292</strain>
    </source>
</reference>
<gene>
    <name evidence="2" type="ORF">Dfulv_40605</name>
</gene>
<evidence type="ECO:0000313" key="3">
    <source>
        <dbReference type="Proteomes" id="UP001059617"/>
    </source>
</evidence>
<feature type="transmembrane region" description="Helical" evidence="1">
    <location>
        <begin position="263"/>
        <end position="284"/>
    </location>
</feature>
<dbReference type="EMBL" id="CP073720">
    <property type="protein sequence ID" value="UWP81363.1"/>
    <property type="molecule type" value="Genomic_DNA"/>
</dbReference>
<dbReference type="Proteomes" id="UP001059617">
    <property type="component" value="Chromosome"/>
</dbReference>
<proteinExistence type="predicted"/>
<evidence type="ECO:0000313" key="2">
    <source>
        <dbReference type="EMBL" id="UWP81363.1"/>
    </source>
</evidence>
<dbReference type="RefSeq" id="WP_259859127.1">
    <property type="nucleotide sequence ID" value="NZ_BAAAST010000002.1"/>
</dbReference>
<feature type="transmembrane region" description="Helical" evidence="1">
    <location>
        <begin position="61"/>
        <end position="80"/>
    </location>
</feature>
<organism evidence="2 3">
    <name type="scientific">Dactylosporangium fulvum</name>
    <dbReference type="NCBI Taxonomy" id="53359"/>
    <lineage>
        <taxon>Bacteria</taxon>
        <taxon>Bacillati</taxon>
        <taxon>Actinomycetota</taxon>
        <taxon>Actinomycetes</taxon>
        <taxon>Micromonosporales</taxon>
        <taxon>Micromonosporaceae</taxon>
        <taxon>Dactylosporangium</taxon>
    </lineage>
</organism>
<feature type="transmembrane region" description="Helical" evidence="1">
    <location>
        <begin position="296"/>
        <end position="316"/>
    </location>
</feature>
<name>A0ABY5VUE6_9ACTN</name>
<keyword evidence="3" id="KW-1185">Reference proteome</keyword>
<keyword evidence="1" id="KW-1133">Transmembrane helix</keyword>
<evidence type="ECO:0000256" key="1">
    <source>
        <dbReference type="SAM" id="Phobius"/>
    </source>
</evidence>
<feature type="transmembrane region" description="Helical" evidence="1">
    <location>
        <begin position="87"/>
        <end position="107"/>
    </location>
</feature>
<feature type="transmembrane region" description="Helical" evidence="1">
    <location>
        <begin position="228"/>
        <end position="251"/>
    </location>
</feature>